<dbReference type="EMBL" id="CP000780">
    <property type="protein sequence ID" value="ABS56513.1"/>
    <property type="molecule type" value="Genomic_DNA"/>
</dbReference>
<dbReference type="HOGENOM" id="CLU_007946_20_2_2"/>
<dbReference type="RefSeq" id="WP_012107568.1">
    <property type="nucleotide sequence ID" value="NC_009712.1"/>
</dbReference>
<protein>
    <submittedName>
        <fullName evidence="7">Amino acid permease-associated region</fullName>
    </submittedName>
</protein>
<dbReference type="eggNOG" id="arCOG03649">
    <property type="taxonomic scope" value="Archaea"/>
</dbReference>
<feature type="transmembrane region" description="Helical" evidence="5">
    <location>
        <begin position="437"/>
        <end position="455"/>
    </location>
</feature>
<keyword evidence="8" id="KW-1185">Reference proteome</keyword>
<proteinExistence type="predicted"/>
<feature type="transmembrane region" description="Helical" evidence="5">
    <location>
        <begin position="97"/>
        <end position="123"/>
    </location>
</feature>
<feature type="transmembrane region" description="Helical" evidence="5">
    <location>
        <begin position="55"/>
        <end position="76"/>
    </location>
</feature>
<dbReference type="AlphaFoldDB" id="A7I9V2"/>
<sequence length="490" mass="51784">MSDTTTAESNKTNGLKRSYLSSFEVLGQSIAAIAPSATPALVIPLVFGFAGNGTWLAYVIGLVVFLLVSFSINQFTKRSATPGNLYSFIVKGLGTDAGVITGWGLVLAYLLTASAVLCGYINYANVLIGYSGAAFPPILQAIILGIIGAAIAWYIAVKDIRLSTRVMLTCEIISMTLITLLAIIVIVNHGFSIDPAQTSLQGVSLSSWGIGLVLAFFSFCGFESATSLGHEAKDPLKTIPRAVITSTAVVGVFFILLSYVEVFSFQGSSTALNNAAAPLTDIANANGIAAFGPLISIGALISFWACFLACINAGSRVLYLMGQHGVVDNRVGNAHESNRTPHIAITASVIAASVIPFILIAYGGGLFDIYGWVGTVGTYGFVFAYALVAIAAPLYLLREKELKRPDIALAAVTILLLAAAIAGSIYSNNASGAPYSWFIYIFVGWLIAGGAWFLISKRRHPQLSSRITSEIEKVHTEFRVIRANGGNGPK</sequence>
<feature type="transmembrane region" description="Helical" evidence="5">
    <location>
        <begin position="25"/>
        <end position="49"/>
    </location>
</feature>
<evidence type="ECO:0000256" key="4">
    <source>
        <dbReference type="ARBA" id="ARBA00023136"/>
    </source>
</evidence>
<name>A7I9V2_METB6</name>
<gene>
    <name evidence="7" type="ordered locus">Mboo_1999</name>
</gene>
<accession>A7I9V2</accession>
<dbReference type="GeneID" id="5410423"/>
<dbReference type="Proteomes" id="UP000002408">
    <property type="component" value="Chromosome"/>
</dbReference>
<evidence type="ECO:0000313" key="7">
    <source>
        <dbReference type="EMBL" id="ABS56513.1"/>
    </source>
</evidence>
<evidence type="ECO:0000313" key="8">
    <source>
        <dbReference type="Proteomes" id="UP000002408"/>
    </source>
</evidence>
<keyword evidence="4 5" id="KW-0472">Membrane</keyword>
<feature type="transmembrane region" description="Helical" evidence="5">
    <location>
        <begin position="343"/>
        <end position="363"/>
    </location>
</feature>
<feature type="transmembrane region" description="Helical" evidence="5">
    <location>
        <begin position="168"/>
        <end position="191"/>
    </location>
</feature>
<feature type="transmembrane region" description="Helical" evidence="5">
    <location>
        <begin position="203"/>
        <end position="222"/>
    </location>
</feature>
<reference evidence="8" key="1">
    <citation type="journal article" date="2015" name="Microbiology">
        <title>Genome of Methanoregula boonei 6A8 reveals adaptations to oligotrophic peatland environments.</title>
        <authorList>
            <person name="Braeuer S."/>
            <person name="Cadillo-Quiroz H."/>
            <person name="Kyrpides N."/>
            <person name="Woyke T."/>
            <person name="Goodwin L."/>
            <person name="Detter C."/>
            <person name="Podell S."/>
            <person name="Yavitt J.B."/>
            <person name="Zinder S.H."/>
        </authorList>
    </citation>
    <scope>NUCLEOTIDE SEQUENCE [LARGE SCALE GENOMIC DNA]</scope>
    <source>
        <strain evidence="8">DSM 21154 / JCM 14090 / 6A8</strain>
    </source>
</reference>
<feature type="transmembrane region" description="Helical" evidence="5">
    <location>
        <begin position="135"/>
        <end position="156"/>
    </location>
</feature>
<dbReference type="GO" id="GO:0055085">
    <property type="term" value="P:transmembrane transport"/>
    <property type="evidence" value="ECO:0007669"/>
    <property type="project" value="InterPro"/>
</dbReference>
<evidence type="ECO:0000256" key="1">
    <source>
        <dbReference type="ARBA" id="ARBA00004141"/>
    </source>
</evidence>
<evidence type="ECO:0000256" key="2">
    <source>
        <dbReference type="ARBA" id="ARBA00022692"/>
    </source>
</evidence>
<dbReference type="Gene3D" id="1.20.1740.10">
    <property type="entry name" value="Amino acid/polyamine transporter I"/>
    <property type="match status" value="1"/>
</dbReference>
<organism evidence="7 8">
    <name type="scientific">Methanoregula boonei (strain DSM 21154 / JCM 14090 / 6A8)</name>
    <dbReference type="NCBI Taxonomy" id="456442"/>
    <lineage>
        <taxon>Archaea</taxon>
        <taxon>Methanobacteriati</taxon>
        <taxon>Methanobacteriota</taxon>
        <taxon>Stenosarchaea group</taxon>
        <taxon>Methanomicrobia</taxon>
        <taxon>Methanomicrobiales</taxon>
        <taxon>Methanoregulaceae</taxon>
        <taxon>Methanoregula</taxon>
    </lineage>
</organism>
<evidence type="ECO:0000259" key="6">
    <source>
        <dbReference type="Pfam" id="PF00324"/>
    </source>
</evidence>
<dbReference type="InterPro" id="IPR004841">
    <property type="entry name" value="AA-permease/SLC12A_dom"/>
</dbReference>
<feature type="transmembrane region" description="Helical" evidence="5">
    <location>
        <begin position="407"/>
        <end position="425"/>
    </location>
</feature>
<feature type="transmembrane region" description="Helical" evidence="5">
    <location>
        <begin position="369"/>
        <end position="395"/>
    </location>
</feature>
<dbReference type="InterPro" id="IPR050367">
    <property type="entry name" value="APC_superfamily"/>
</dbReference>
<dbReference type="Pfam" id="PF00324">
    <property type="entry name" value="AA_permease"/>
    <property type="match status" value="1"/>
</dbReference>
<dbReference type="PIRSF" id="PIRSF006060">
    <property type="entry name" value="AA_transporter"/>
    <property type="match status" value="1"/>
</dbReference>
<feature type="transmembrane region" description="Helical" evidence="5">
    <location>
        <begin position="242"/>
        <end position="260"/>
    </location>
</feature>
<dbReference type="PANTHER" id="PTHR42770:SF11">
    <property type="entry name" value="INNER MEMBRANE TRANSPORT PROTEIN YBAT"/>
    <property type="match status" value="1"/>
</dbReference>
<dbReference type="OrthoDB" id="43026at2157"/>
<feature type="domain" description="Amino acid permease/ SLC12A" evidence="6">
    <location>
        <begin position="50"/>
        <end position="409"/>
    </location>
</feature>
<dbReference type="KEGG" id="mbn:Mboo_1999"/>
<keyword evidence="2 5" id="KW-0812">Transmembrane</keyword>
<dbReference type="GO" id="GO:0016020">
    <property type="term" value="C:membrane"/>
    <property type="evidence" value="ECO:0007669"/>
    <property type="project" value="UniProtKB-SubCell"/>
</dbReference>
<evidence type="ECO:0000256" key="3">
    <source>
        <dbReference type="ARBA" id="ARBA00022989"/>
    </source>
</evidence>
<keyword evidence="3 5" id="KW-1133">Transmembrane helix</keyword>
<feature type="transmembrane region" description="Helical" evidence="5">
    <location>
        <begin position="288"/>
        <end position="311"/>
    </location>
</feature>
<comment type="subcellular location">
    <subcellularLocation>
        <location evidence="1">Membrane</location>
        <topology evidence="1">Multi-pass membrane protein</topology>
    </subcellularLocation>
</comment>
<dbReference type="STRING" id="456442.Mboo_1999"/>
<evidence type="ECO:0000256" key="5">
    <source>
        <dbReference type="SAM" id="Phobius"/>
    </source>
</evidence>
<dbReference type="PANTHER" id="PTHR42770">
    <property type="entry name" value="AMINO ACID TRANSPORTER-RELATED"/>
    <property type="match status" value="1"/>
</dbReference>